<dbReference type="Proteomes" id="UP000252519">
    <property type="component" value="Unassembled WGS sequence"/>
</dbReference>
<evidence type="ECO:0000256" key="3">
    <source>
        <dbReference type="ARBA" id="ARBA00022670"/>
    </source>
</evidence>
<organism evidence="10 11">
    <name type="scientific">Ancylostoma caninum</name>
    <name type="common">Dog hookworm</name>
    <dbReference type="NCBI Taxonomy" id="29170"/>
    <lineage>
        <taxon>Eukaryota</taxon>
        <taxon>Metazoa</taxon>
        <taxon>Ecdysozoa</taxon>
        <taxon>Nematoda</taxon>
        <taxon>Chromadorea</taxon>
        <taxon>Rhabditida</taxon>
        <taxon>Rhabditina</taxon>
        <taxon>Rhabditomorpha</taxon>
        <taxon>Strongyloidea</taxon>
        <taxon>Ancylostomatidae</taxon>
        <taxon>Ancylostomatinae</taxon>
        <taxon>Ancylostoma</taxon>
    </lineage>
</organism>
<dbReference type="GO" id="GO:0046872">
    <property type="term" value="F:metal ion binding"/>
    <property type="evidence" value="ECO:0007669"/>
    <property type="project" value="UniProtKB-KW"/>
</dbReference>
<dbReference type="InterPro" id="IPR018497">
    <property type="entry name" value="Peptidase_M13_C"/>
</dbReference>
<evidence type="ECO:0000256" key="6">
    <source>
        <dbReference type="ARBA" id="ARBA00022833"/>
    </source>
</evidence>
<comment type="similarity">
    <text evidence="2">Belongs to the peptidase M13 family.</text>
</comment>
<evidence type="ECO:0000256" key="1">
    <source>
        <dbReference type="ARBA" id="ARBA00001947"/>
    </source>
</evidence>
<keyword evidence="11" id="KW-1185">Reference proteome</keyword>
<dbReference type="InterPro" id="IPR000718">
    <property type="entry name" value="Peptidase_M13"/>
</dbReference>
<evidence type="ECO:0000313" key="11">
    <source>
        <dbReference type="Proteomes" id="UP000252519"/>
    </source>
</evidence>
<dbReference type="SUPFAM" id="SSF55486">
    <property type="entry name" value="Metalloproteases ('zincins'), catalytic domain"/>
    <property type="match status" value="2"/>
</dbReference>
<dbReference type="GO" id="GO:0005886">
    <property type="term" value="C:plasma membrane"/>
    <property type="evidence" value="ECO:0007669"/>
    <property type="project" value="TreeGrafter"/>
</dbReference>
<keyword evidence="3" id="KW-0645">Protease</keyword>
<dbReference type="Gene3D" id="1.10.1380.10">
    <property type="entry name" value="Neutral endopeptidase , domain2"/>
    <property type="match status" value="1"/>
</dbReference>
<feature type="domain" description="Peptidase M13 N-terminal" evidence="9">
    <location>
        <begin position="3"/>
        <end position="438"/>
    </location>
</feature>
<feature type="domain" description="Peptidase M13 C-terminal" evidence="8">
    <location>
        <begin position="492"/>
        <end position="603"/>
    </location>
</feature>
<evidence type="ECO:0000259" key="9">
    <source>
        <dbReference type="Pfam" id="PF05649"/>
    </source>
</evidence>
<keyword evidence="5" id="KW-0378">Hydrolase</keyword>
<dbReference type="PRINTS" id="PR00786">
    <property type="entry name" value="NEPRILYSIN"/>
</dbReference>
<dbReference type="GO" id="GO:0004222">
    <property type="term" value="F:metalloendopeptidase activity"/>
    <property type="evidence" value="ECO:0007669"/>
    <property type="project" value="InterPro"/>
</dbReference>
<dbReference type="OrthoDB" id="6475849at2759"/>
<evidence type="ECO:0000256" key="4">
    <source>
        <dbReference type="ARBA" id="ARBA00022723"/>
    </source>
</evidence>
<sequence>MSFLNLQIANIKKMAEQFNDKNYVKNAPGPVKTLKWFYEQCVSARLNWAEAAQNGEVVMKAVRGLAAGNRNYPEETQFPFYMMQQNETVKDFPTARGLSYLIGHLVGVHGVPSLVALSVDKNWKDPFGKNGYALFIDQPGTLLAPIGHVKAWDVLKPWLTIRILLHTSVLASFNEIELDDSTLAKDAEDVAEFDHLLAMKYCECHFSSDDNSRKVVERLFNPMTLPQMKQKYANIDWPMLMSEATQLSPNVTKRLLDDRNYQYIMMEPEMIQRLSDALGESSSFVSPRTLVNYIYSQLLFAYSSFLPIPMGLQESYNNLTSLEFVPTSTRRTPPRPLPIWRGTPMYKQQQYDDEQMAKLSCAAESVQTMMYANGRLFIDKLYPTQKSRKELRENVGKMISGILVGFRSMIDQLNWMTPASKVGAYKKIDNLVKNIGYPDWITDDQKLTEYYEDLDIRIGKDDYFAILQKIRARRIAKGWNSLFDTTPDLHLFQPQSNSITIPASILQAPFYDPNLPTAVNFGAVGMIADHELTHGFDDFGVQWDGLGVLNKWLDDSSEVGFRQMADCVVEEYGKFCPLNKTEHGDAACVDGVMTQGENIADNGDLIKIWCQTQQDEASLMSQLMYDVHSPSEYRVWGTIQVTSPPSKTLSTALHLHMLLTSIATSGSQRWIHVNSCTYGEPMVKTELNIRPNKPITPNNFEEYNAYKVAVDYYQESVNTSADPCTDFFQYACGKYDKPVSFGVGRAKIDENIAKKLYSSEYDVTIKVRKLAGYLGSEFTYVFGGEVSRRPDKTQLANALAYLSFDQGIDTLVTPMVDTNWPEPKKGYTMFLDQNTAFMGKSYYEPDAFKTIKENYVNSATKIIATFAKAQNLQIDETKLKENIRGLIEFEQMIVLSYSTDAETRRTYPRSWNPRSIGQLQEYSFVDWQAYMRQVPNVAQEVVQQPTFMVSVYEPEQFEKMTNDYGKWDQTKLVNYLFVRLVLSNAQYLPSYASGFEEMPEEPIVLGRRRPYFRFPRSNGIEDVQLSCVGLANQLMPYAIGRVYIDYEYPDNDKKQLIRKTAGGMMQNVIHSFQGMLDSLDWMTRETKRRAMEKTLDIVQNIAFPDWIMDNQKLDNYYKGIVFNTTQENYYDMWTKLTVFNIALVYKQLTFKEADRNDFLGQPATVNAWYMPELNSITFPAGILQPPYFHPLWPTSINYGGLGVVAGHELIHGFDDQGVQWGPSGEISLPGCDRCTGWMDLNSTAGFKAMAQCVIDEYNQFCPLDPRKFTPHCVNGANTQGENIADNGGIHAAFRAYRTHIALNGPDPLLPDRLFGQFTHDQLFFLNFAQVWCEKRRTDERLYQQLMVDPHSPAMYRVFGTIQNYPAFRVAYNCPLETPYAPEKHCNVWVPNHTS</sequence>
<dbReference type="PROSITE" id="PS51885">
    <property type="entry name" value="NEPRILYSIN"/>
    <property type="match status" value="2"/>
</dbReference>
<evidence type="ECO:0000256" key="7">
    <source>
        <dbReference type="ARBA" id="ARBA00023049"/>
    </source>
</evidence>
<dbReference type="InterPro" id="IPR024079">
    <property type="entry name" value="MetalloPept_cat_dom_sf"/>
</dbReference>
<name>A0A368H6Z0_ANCCA</name>
<dbReference type="STRING" id="29170.A0A368H6Z0"/>
<comment type="cofactor">
    <cofactor evidence="1">
        <name>Zn(2+)</name>
        <dbReference type="ChEBI" id="CHEBI:29105"/>
    </cofactor>
</comment>
<dbReference type="Gene3D" id="3.40.390.10">
    <property type="entry name" value="Collagenase (Catalytic Domain)"/>
    <property type="match status" value="2"/>
</dbReference>
<keyword evidence="4" id="KW-0479">Metal-binding</keyword>
<gene>
    <name evidence="10" type="ORF">ANCCAN_01398</name>
</gene>
<dbReference type="PANTHER" id="PTHR11733:SF240">
    <property type="entry name" value="GH14155P-RELATED"/>
    <property type="match status" value="1"/>
</dbReference>
<comment type="caution">
    <text evidence="10">The sequence shown here is derived from an EMBL/GenBank/DDBJ whole genome shotgun (WGS) entry which is preliminary data.</text>
</comment>
<dbReference type="CDD" id="cd08662">
    <property type="entry name" value="M13"/>
    <property type="match status" value="2"/>
</dbReference>
<evidence type="ECO:0000313" key="10">
    <source>
        <dbReference type="EMBL" id="RCN52356.1"/>
    </source>
</evidence>
<proteinExistence type="inferred from homology"/>
<keyword evidence="7" id="KW-0482">Metalloprotease</keyword>
<keyword evidence="6" id="KW-0862">Zinc</keyword>
<reference evidence="10 11" key="1">
    <citation type="submission" date="2014-10" db="EMBL/GenBank/DDBJ databases">
        <title>Draft genome of the hookworm Ancylostoma caninum.</title>
        <authorList>
            <person name="Mitreva M."/>
        </authorList>
    </citation>
    <scope>NUCLEOTIDE SEQUENCE [LARGE SCALE GENOMIC DNA]</scope>
    <source>
        <strain evidence="10 11">Baltimore</strain>
    </source>
</reference>
<dbReference type="InterPro" id="IPR042089">
    <property type="entry name" value="Peptidase_M13_dom_2"/>
</dbReference>
<dbReference type="Pfam" id="PF01431">
    <property type="entry name" value="Peptidase_M13"/>
    <property type="match status" value="2"/>
</dbReference>
<dbReference type="EMBL" id="JOJR01000007">
    <property type="protein sequence ID" value="RCN52356.1"/>
    <property type="molecule type" value="Genomic_DNA"/>
</dbReference>
<feature type="domain" description="Peptidase M13 N-terminal" evidence="9">
    <location>
        <begin position="782"/>
        <end position="1104"/>
    </location>
</feature>
<evidence type="ECO:0000256" key="2">
    <source>
        <dbReference type="ARBA" id="ARBA00007357"/>
    </source>
</evidence>
<evidence type="ECO:0000256" key="5">
    <source>
        <dbReference type="ARBA" id="ARBA00022801"/>
    </source>
</evidence>
<protein>
    <submittedName>
        <fullName evidence="10">Peptidase family M13</fullName>
    </submittedName>
</protein>
<dbReference type="InterPro" id="IPR008753">
    <property type="entry name" value="Peptidase_M13_N"/>
</dbReference>
<accession>A0A368H6Z0</accession>
<dbReference type="Pfam" id="PF05649">
    <property type="entry name" value="Peptidase_M13_N"/>
    <property type="match status" value="2"/>
</dbReference>
<dbReference type="GO" id="GO:0016485">
    <property type="term" value="P:protein processing"/>
    <property type="evidence" value="ECO:0007669"/>
    <property type="project" value="TreeGrafter"/>
</dbReference>
<evidence type="ECO:0000259" key="8">
    <source>
        <dbReference type="Pfam" id="PF01431"/>
    </source>
</evidence>
<dbReference type="PANTHER" id="PTHR11733">
    <property type="entry name" value="ZINC METALLOPROTEASE FAMILY M13 NEPRILYSIN-RELATED"/>
    <property type="match status" value="1"/>
</dbReference>
<feature type="domain" description="Peptidase M13 C-terminal" evidence="8">
    <location>
        <begin position="1166"/>
        <end position="1387"/>
    </location>
</feature>